<protein>
    <recommendedName>
        <fullName evidence="7">Major facilitator superfamily (MFS) profile domain-containing protein</fullName>
    </recommendedName>
</protein>
<dbReference type="InterPro" id="IPR011701">
    <property type="entry name" value="MFS"/>
</dbReference>
<feature type="transmembrane region" description="Helical" evidence="6">
    <location>
        <begin position="279"/>
        <end position="298"/>
    </location>
</feature>
<accession>A0A0F4GN20</accession>
<feature type="transmembrane region" description="Helical" evidence="6">
    <location>
        <begin position="210"/>
        <end position="229"/>
    </location>
</feature>
<feature type="region of interest" description="Disordered" evidence="5">
    <location>
        <begin position="473"/>
        <end position="501"/>
    </location>
</feature>
<dbReference type="SUPFAM" id="SSF103473">
    <property type="entry name" value="MFS general substrate transporter"/>
    <property type="match status" value="1"/>
</dbReference>
<name>A0A0F4GN20_9PEZI</name>
<feature type="transmembrane region" description="Helical" evidence="6">
    <location>
        <begin position="173"/>
        <end position="198"/>
    </location>
</feature>
<feature type="transmembrane region" description="Helical" evidence="6">
    <location>
        <begin position="51"/>
        <end position="69"/>
    </location>
</feature>
<evidence type="ECO:0000313" key="9">
    <source>
        <dbReference type="Proteomes" id="UP000033647"/>
    </source>
</evidence>
<keyword evidence="4 6" id="KW-0472">Membrane</keyword>
<feature type="transmembrane region" description="Helical" evidence="6">
    <location>
        <begin position="367"/>
        <end position="393"/>
    </location>
</feature>
<dbReference type="Gene3D" id="1.20.1250.20">
    <property type="entry name" value="MFS general substrate transporter like domains"/>
    <property type="match status" value="1"/>
</dbReference>
<evidence type="ECO:0000256" key="4">
    <source>
        <dbReference type="ARBA" id="ARBA00023136"/>
    </source>
</evidence>
<feature type="transmembrane region" description="Helical" evidence="6">
    <location>
        <begin position="241"/>
        <end position="259"/>
    </location>
</feature>
<dbReference type="Pfam" id="PF07690">
    <property type="entry name" value="MFS_1"/>
    <property type="match status" value="1"/>
</dbReference>
<reference evidence="8 9" key="1">
    <citation type="submission" date="2015-03" db="EMBL/GenBank/DDBJ databases">
        <title>RNA-seq based gene annotation and comparative genomics of four Zymoseptoria species reveal species-specific pathogenicity related genes and transposable element activity.</title>
        <authorList>
            <person name="Grandaubert J."/>
            <person name="Bhattacharyya A."/>
            <person name="Stukenbrock E.H."/>
        </authorList>
    </citation>
    <scope>NUCLEOTIDE SEQUENCE [LARGE SCALE GENOMIC DNA]</scope>
    <source>
        <strain evidence="8 9">Zb18110</strain>
    </source>
</reference>
<dbReference type="PROSITE" id="PS50850">
    <property type="entry name" value="MFS"/>
    <property type="match status" value="1"/>
</dbReference>
<comment type="subcellular location">
    <subcellularLocation>
        <location evidence="1">Membrane</location>
        <topology evidence="1">Multi-pass membrane protein</topology>
    </subcellularLocation>
</comment>
<dbReference type="PANTHER" id="PTHR42718">
    <property type="entry name" value="MAJOR FACILITATOR SUPERFAMILY MULTIDRUG TRANSPORTER MFSC"/>
    <property type="match status" value="1"/>
</dbReference>
<comment type="caution">
    <text evidence="8">The sequence shown here is derived from an EMBL/GenBank/DDBJ whole genome shotgun (WGS) entry which is preliminary data.</text>
</comment>
<evidence type="ECO:0000256" key="5">
    <source>
        <dbReference type="SAM" id="MobiDB-lite"/>
    </source>
</evidence>
<keyword evidence="3 6" id="KW-1133">Transmembrane helix</keyword>
<evidence type="ECO:0000259" key="7">
    <source>
        <dbReference type="PROSITE" id="PS50850"/>
    </source>
</evidence>
<organism evidence="8 9">
    <name type="scientific">Zymoseptoria brevis</name>
    <dbReference type="NCBI Taxonomy" id="1047168"/>
    <lineage>
        <taxon>Eukaryota</taxon>
        <taxon>Fungi</taxon>
        <taxon>Dikarya</taxon>
        <taxon>Ascomycota</taxon>
        <taxon>Pezizomycotina</taxon>
        <taxon>Dothideomycetes</taxon>
        <taxon>Dothideomycetidae</taxon>
        <taxon>Mycosphaerellales</taxon>
        <taxon>Mycosphaerellaceae</taxon>
        <taxon>Zymoseptoria</taxon>
    </lineage>
</organism>
<keyword evidence="9" id="KW-1185">Reference proteome</keyword>
<feature type="transmembrane region" description="Helical" evidence="6">
    <location>
        <begin position="445"/>
        <end position="466"/>
    </location>
</feature>
<gene>
    <name evidence="8" type="ORF">TI39_contig478g00013</name>
</gene>
<dbReference type="Gene3D" id="1.20.1720.10">
    <property type="entry name" value="Multidrug resistance protein D"/>
    <property type="match status" value="1"/>
</dbReference>
<evidence type="ECO:0000313" key="8">
    <source>
        <dbReference type="EMBL" id="KJX97585.1"/>
    </source>
</evidence>
<dbReference type="GO" id="GO:0022857">
    <property type="term" value="F:transmembrane transporter activity"/>
    <property type="evidence" value="ECO:0007669"/>
    <property type="project" value="InterPro"/>
</dbReference>
<feature type="domain" description="Major facilitator superfamily (MFS) profile" evidence="7">
    <location>
        <begin position="12"/>
        <end position="468"/>
    </location>
</feature>
<dbReference type="AlphaFoldDB" id="A0A0F4GN20"/>
<feature type="transmembrane region" description="Helical" evidence="6">
    <location>
        <begin position="81"/>
        <end position="100"/>
    </location>
</feature>
<feature type="transmembrane region" description="Helical" evidence="6">
    <location>
        <begin position="318"/>
        <end position="335"/>
    </location>
</feature>
<evidence type="ECO:0000256" key="2">
    <source>
        <dbReference type="ARBA" id="ARBA00022692"/>
    </source>
</evidence>
<dbReference type="PANTHER" id="PTHR42718:SF1">
    <property type="entry name" value="LOW AFFINITY AMMONIUM TRANSPORTER"/>
    <property type="match status" value="1"/>
</dbReference>
<evidence type="ECO:0000256" key="3">
    <source>
        <dbReference type="ARBA" id="ARBA00022989"/>
    </source>
</evidence>
<feature type="transmembrane region" description="Helical" evidence="6">
    <location>
        <begin position="342"/>
        <end position="361"/>
    </location>
</feature>
<dbReference type="Proteomes" id="UP000033647">
    <property type="component" value="Unassembled WGS sequence"/>
</dbReference>
<feature type="transmembrane region" description="Helical" evidence="6">
    <location>
        <begin position="112"/>
        <end position="130"/>
    </location>
</feature>
<keyword evidence="2 6" id="KW-0812">Transmembrane</keyword>
<proteinExistence type="predicted"/>
<dbReference type="InterPro" id="IPR020846">
    <property type="entry name" value="MFS_dom"/>
</dbReference>
<dbReference type="OrthoDB" id="2428527at2759"/>
<dbReference type="CDD" id="cd17476">
    <property type="entry name" value="MFS_Amf1_MDR_like"/>
    <property type="match status" value="1"/>
</dbReference>
<dbReference type="EMBL" id="LAFY01000470">
    <property type="protein sequence ID" value="KJX97585.1"/>
    <property type="molecule type" value="Genomic_DNA"/>
</dbReference>
<evidence type="ECO:0000256" key="1">
    <source>
        <dbReference type="ARBA" id="ARBA00004141"/>
    </source>
</evidence>
<sequence>MTSLSPLREYLLIAILSTTQALQEASLGIVIAALHPIGESFGVPNDSGQQSWFAASYALTVGTFILPAGRWGDVYGYKSMLLIGWTWFAVWSVVTGVSVYSGEVIFFDVCRALQGIGPALIIPNAVAIIGRMYPEESLRKNIVFGLYGSLAPAGFVFGCLLGSLFGQLSWWPWAFWTLSFLCLVMAIATIFVVPASLSSRPDRHISAAELDLIGTALSVTGLILVNFAWNQAYVVEWVVPYNGALLSIGILLLLAFGWWESRAEHPLIPARYFNVEATLTLVVLCVGFASFGLWNFYYFRFSQDVRGYSPLAVTAQNAPIIPSGALAAVCTGYLLNRFGASFVLTYAMIAIAIGSILLATAPVDETYWARTFVSMIVVPWGVDATFPASTILLANAFPQEYQGSAASIVNTLANYSISLGLGFAGTVERNLNPDGTMLLKGYRGAFYLGIGLAVLGLVIAASFWLSDLVNAKGRAKKDSSINTPESGPEKGQAVGRAGSDP</sequence>
<dbReference type="InterPro" id="IPR036259">
    <property type="entry name" value="MFS_trans_sf"/>
</dbReference>
<feature type="transmembrane region" description="Helical" evidence="6">
    <location>
        <begin position="142"/>
        <end position="167"/>
    </location>
</feature>
<evidence type="ECO:0000256" key="6">
    <source>
        <dbReference type="SAM" id="Phobius"/>
    </source>
</evidence>
<feature type="transmembrane region" description="Helical" evidence="6">
    <location>
        <begin position="405"/>
        <end position="425"/>
    </location>
</feature>
<dbReference type="GO" id="GO:0016020">
    <property type="term" value="C:membrane"/>
    <property type="evidence" value="ECO:0007669"/>
    <property type="project" value="UniProtKB-SubCell"/>
</dbReference>